<protein>
    <submittedName>
        <fullName evidence="2">Uu.00g023760.m01.CDS01</fullName>
    </submittedName>
</protein>
<comment type="caution">
    <text evidence="2">The sequence shown here is derived from an EMBL/GenBank/DDBJ whole genome shotgun (WGS) entry which is preliminary data.</text>
</comment>
<feature type="region of interest" description="Disordered" evidence="1">
    <location>
        <begin position="1"/>
        <end position="37"/>
    </location>
</feature>
<accession>A0AAI8W067</accession>
<evidence type="ECO:0000313" key="3">
    <source>
        <dbReference type="Proteomes" id="UP001295740"/>
    </source>
</evidence>
<keyword evidence="3" id="KW-1185">Reference proteome</keyword>
<dbReference type="AlphaFoldDB" id="A0AAI8W067"/>
<evidence type="ECO:0000313" key="2">
    <source>
        <dbReference type="EMBL" id="CAJ2514257.1"/>
    </source>
</evidence>
<name>A0AAI8W067_9PEZI</name>
<reference evidence="2" key="1">
    <citation type="submission" date="2023-10" db="EMBL/GenBank/DDBJ databases">
        <authorList>
            <person name="Hackl T."/>
        </authorList>
    </citation>
    <scope>NUCLEOTIDE SEQUENCE</scope>
</reference>
<proteinExistence type="predicted"/>
<evidence type="ECO:0000256" key="1">
    <source>
        <dbReference type="SAM" id="MobiDB-lite"/>
    </source>
</evidence>
<dbReference type="Proteomes" id="UP001295740">
    <property type="component" value="Unassembled WGS sequence"/>
</dbReference>
<organism evidence="2 3">
    <name type="scientific">Anthostomella pinea</name>
    <dbReference type="NCBI Taxonomy" id="933095"/>
    <lineage>
        <taxon>Eukaryota</taxon>
        <taxon>Fungi</taxon>
        <taxon>Dikarya</taxon>
        <taxon>Ascomycota</taxon>
        <taxon>Pezizomycotina</taxon>
        <taxon>Sordariomycetes</taxon>
        <taxon>Xylariomycetidae</taxon>
        <taxon>Xylariales</taxon>
        <taxon>Xylariaceae</taxon>
        <taxon>Anthostomella</taxon>
    </lineage>
</organism>
<sequence>MSQNYTQDRKHSASLLKSILEGEKAQHGGQQQSSMIHHPRQQYCLTIPYLETSPSTSKPADDSVSILSTSTIGSTKALLKDKFTRSDAAKKDDRTDDKADNK</sequence>
<gene>
    <name evidence="2" type="ORF">KHLLAP_LOCUS14725</name>
</gene>
<dbReference type="EMBL" id="CAUWAG010000020">
    <property type="protein sequence ID" value="CAJ2514257.1"/>
    <property type="molecule type" value="Genomic_DNA"/>
</dbReference>